<dbReference type="InterPro" id="IPR051081">
    <property type="entry name" value="HTH_MetalResp_TranReg"/>
</dbReference>
<dbReference type="CDD" id="cd00090">
    <property type="entry name" value="HTH_ARSR"/>
    <property type="match status" value="1"/>
</dbReference>
<reference evidence="5 6" key="1">
    <citation type="submission" date="2019-07" db="EMBL/GenBank/DDBJ databases">
        <title>Whole genome shotgun sequence of Deinococcus cellulosilyticus NBRC 106333.</title>
        <authorList>
            <person name="Hosoyama A."/>
            <person name="Uohara A."/>
            <person name="Ohji S."/>
            <person name="Ichikawa N."/>
        </authorList>
    </citation>
    <scope>NUCLEOTIDE SEQUENCE [LARGE SCALE GENOMIC DNA]</scope>
    <source>
        <strain evidence="5 6">NBRC 106333</strain>
    </source>
</reference>
<evidence type="ECO:0000313" key="5">
    <source>
        <dbReference type="EMBL" id="GEM45138.1"/>
    </source>
</evidence>
<keyword evidence="2" id="KW-0238">DNA-binding</keyword>
<dbReference type="InterPro" id="IPR011991">
    <property type="entry name" value="ArsR-like_HTH"/>
</dbReference>
<dbReference type="InterPro" id="IPR036388">
    <property type="entry name" value="WH-like_DNA-bd_sf"/>
</dbReference>
<dbReference type="AlphaFoldDB" id="A0A511MXX2"/>
<gene>
    <name evidence="5" type="ORF">DC3_07730</name>
</gene>
<dbReference type="SUPFAM" id="SSF46785">
    <property type="entry name" value="Winged helix' DNA-binding domain"/>
    <property type="match status" value="1"/>
</dbReference>
<evidence type="ECO:0000256" key="1">
    <source>
        <dbReference type="ARBA" id="ARBA00023015"/>
    </source>
</evidence>
<dbReference type="PRINTS" id="PR00778">
    <property type="entry name" value="HTHARSR"/>
</dbReference>
<organism evidence="5 6">
    <name type="scientific">Deinococcus cellulosilyticus (strain DSM 18568 / NBRC 106333 / KACC 11606 / 5516J-15)</name>
    <dbReference type="NCBI Taxonomy" id="1223518"/>
    <lineage>
        <taxon>Bacteria</taxon>
        <taxon>Thermotogati</taxon>
        <taxon>Deinococcota</taxon>
        <taxon>Deinococci</taxon>
        <taxon>Deinococcales</taxon>
        <taxon>Deinococcaceae</taxon>
        <taxon>Deinococcus</taxon>
    </lineage>
</organism>
<sequence>MGTPEQTAAFFKALGHPSRLLILALLKQKSRHGEELATLLNLSPATVSHHMGLLAEQNLVTAQKDQYYQVYSLNTRTLEPSIMELLNFKTEKTQTYSERDKVLHAFFKDGRLIKFPSQNKKQRIVLEKLVEAFDFERTYTELEVNRVLIEFNEDVATLRRMMITEGLMTRDNSIYQRVRLPSAAEKA</sequence>
<dbReference type="InterPro" id="IPR001845">
    <property type="entry name" value="HTH_ArsR_DNA-bd_dom"/>
</dbReference>
<dbReference type="Gene3D" id="1.10.10.10">
    <property type="entry name" value="Winged helix-like DNA-binding domain superfamily/Winged helix DNA-binding domain"/>
    <property type="match status" value="1"/>
</dbReference>
<dbReference type="Pfam" id="PF01022">
    <property type="entry name" value="HTH_5"/>
    <property type="match status" value="1"/>
</dbReference>
<dbReference type="InterPro" id="IPR036390">
    <property type="entry name" value="WH_DNA-bd_sf"/>
</dbReference>
<dbReference type="GO" id="GO:0003700">
    <property type="term" value="F:DNA-binding transcription factor activity"/>
    <property type="evidence" value="ECO:0007669"/>
    <property type="project" value="InterPro"/>
</dbReference>
<dbReference type="PANTHER" id="PTHR33154:SF35">
    <property type="entry name" value="TRANSCRIPTIONAL REGULATOR, ARSR FAMILY"/>
    <property type="match status" value="1"/>
</dbReference>
<dbReference type="PANTHER" id="PTHR33154">
    <property type="entry name" value="TRANSCRIPTIONAL REGULATOR, ARSR FAMILY"/>
    <property type="match status" value="1"/>
</dbReference>
<dbReference type="OrthoDB" id="9798835at2"/>
<comment type="caution">
    <text evidence="5">The sequence shown here is derived from an EMBL/GenBank/DDBJ whole genome shotgun (WGS) entry which is preliminary data.</text>
</comment>
<evidence type="ECO:0000259" key="4">
    <source>
        <dbReference type="PROSITE" id="PS50987"/>
    </source>
</evidence>
<accession>A0A511MXX2</accession>
<keyword evidence="3" id="KW-0804">Transcription</keyword>
<dbReference type="Pfam" id="PF09860">
    <property type="entry name" value="DUF2087"/>
    <property type="match status" value="1"/>
</dbReference>
<dbReference type="GO" id="GO:0003677">
    <property type="term" value="F:DNA binding"/>
    <property type="evidence" value="ECO:0007669"/>
    <property type="project" value="UniProtKB-KW"/>
</dbReference>
<dbReference type="EMBL" id="BJXB01000002">
    <property type="protein sequence ID" value="GEM45138.1"/>
    <property type="molecule type" value="Genomic_DNA"/>
</dbReference>
<protein>
    <recommendedName>
        <fullName evidence="4">HTH arsR-type domain-containing protein</fullName>
    </recommendedName>
</protein>
<dbReference type="SMART" id="SM00418">
    <property type="entry name" value="HTH_ARSR"/>
    <property type="match status" value="1"/>
</dbReference>
<name>A0A511MXX2_DEIC1</name>
<dbReference type="InterPro" id="IPR018656">
    <property type="entry name" value="DUF2087"/>
</dbReference>
<evidence type="ECO:0000256" key="2">
    <source>
        <dbReference type="ARBA" id="ARBA00023125"/>
    </source>
</evidence>
<dbReference type="RefSeq" id="WP_146882466.1">
    <property type="nucleotide sequence ID" value="NZ_BJXB01000002.1"/>
</dbReference>
<keyword evidence="1" id="KW-0805">Transcription regulation</keyword>
<dbReference type="NCBIfam" id="NF033788">
    <property type="entry name" value="HTH_metalloreg"/>
    <property type="match status" value="1"/>
</dbReference>
<keyword evidence="6" id="KW-1185">Reference proteome</keyword>
<dbReference type="Proteomes" id="UP000321306">
    <property type="component" value="Unassembled WGS sequence"/>
</dbReference>
<feature type="domain" description="HTH arsR-type" evidence="4">
    <location>
        <begin position="1"/>
        <end position="93"/>
    </location>
</feature>
<evidence type="ECO:0000256" key="3">
    <source>
        <dbReference type="ARBA" id="ARBA00023163"/>
    </source>
</evidence>
<evidence type="ECO:0000313" key="6">
    <source>
        <dbReference type="Proteomes" id="UP000321306"/>
    </source>
</evidence>
<dbReference type="PROSITE" id="PS50987">
    <property type="entry name" value="HTH_ARSR_2"/>
    <property type="match status" value="1"/>
</dbReference>
<proteinExistence type="predicted"/>